<evidence type="ECO:0000256" key="2">
    <source>
        <dbReference type="ARBA" id="ARBA00005466"/>
    </source>
</evidence>
<dbReference type="GeneID" id="34446632"/>
<accession>A0A1F8A822</accession>
<dbReference type="InterPro" id="IPR006094">
    <property type="entry name" value="Oxid_FAD_bind_N"/>
</dbReference>
<sequence>MPFLSYAHILELQQQLEGTRARVICAGSDEYAESIKRWSDTDLTTNNALSPLNTPYKAVAQYPRNMPLTVPQGAVVKVTSTSEVSEVVEFARKHRISFAVEAGGHSTTGSSASHGGIVISLSQMRKVLTDPASKTVCVQGGAIWQDVNSSTAPYDLVVVGATSSHAGVAGSTLGGGYGWLTGKYGLIMDSLLSVRMVLADGSIVEASETTSPELFWAVRGAGQAFGVVTELVFRAYDLKHHVFGGALYFAPDKLPAIVDFANEFHRRMDENSGLLFGFTAPPFMTETAILVIPFYNGTREEAESFFEPLLSAEPVVGQTDMMSYTKLNAVANVEPSPEGRKNINGTNISLPLDTDFVYDVYSQFDRVMRSWRRVGNSVLMFELLPYTHILEVPLDATACINRSPYYNVGSVFCWQDPDLDQKMLTEQQGIISKIANFKSHEEGENRVAAYANYAGHNVSAARLFGENLERLQQLKRTFDPNNVFRKWHDLLHLKNEPHSV</sequence>
<dbReference type="Proteomes" id="UP000179179">
    <property type="component" value="Unassembled WGS sequence"/>
</dbReference>
<dbReference type="OrthoDB" id="415825at2759"/>
<proteinExistence type="inferred from homology"/>
<gene>
    <name evidence="7" type="ORF">ABOM_003242</name>
</gene>
<dbReference type="STRING" id="109264.A0A1F8A822"/>
<dbReference type="PANTHER" id="PTHR42973:SF39">
    <property type="entry name" value="FAD-BINDING PCMH-TYPE DOMAIN-CONTAINING PROTEIN"/>
    <property type="match status" value="1"/>
</dbReference>
<dbReference type="InterPro" id="IPR016167">
    <property type="entry name" value="FAD-bd_PCMH_sub1"/>
</dbReference>
<evidence type="ECO:0000313" key="7">
    <source>
        <dbReference type="EMBL" id="OGM47823.1"/>
    </source>
</evidence>
<evidence type="ECO:0000259" key="6">
    <source>
        <dbReference type="PROSITE" id="PS51387"/>
    </source>
</evidence>
<evidence type="ECO:0000256" key="1">
    <source>
        <dbReference type="ARBA" id="ARBA00001974"/>
    </source>
</evidence>
<dbReference type="GO" id="GO:0071949">
    <property type="term" value="F:FAD binding"/>
    <property type="evidence" value="ECO:0007669"/>
    <property type="project" value="InterPro"/>
</dbReference>
<protein>
    <submittedName>
        <fullName evidence="7">FAD binding oxidoreductase</fullName>
    </submittedName>
</protein>
<evidence type="ECO:0000256" key="4">
    <source>
        <dbReference type="ARBA" id="ARBA00022827"/>
    </source>
</evidence>
<dbReference type="Gene3D" id="3.40.462.20">
    <property type="match status" value="1"/>
</dbReference>
<organism evidence="7 8">
    <name type="scientific">Aspergillus bombycis</name>
    <dbReference type="NCBI Taxonomy" id="109264"/>
    <lineage>
        <taxon>Eukaryota</taxon>
        <taxon>Fungi</taxon>
        <taxon>Dikarya</taxon>
        <taxon>Ascomycota</taxon>
        <taxon>Pezizomycotina</taxon>
        <taxon>Eurotiomycetes</taxon>
        <taxon>Eurotiomycetidae</taxon>
        <taxon>Eurotiales</taxon>
        <taxon>Aspergillaceae</taxon>
        <taxon>Aspergillus</taxon>
    </lineage>
</organism>
<reference evidence="7 8" key="1">
    <citation type="journal article" date="2016" name="Genome Biol. Evol.">
        <title>Draft genome sequence of an aflatoxigenic Aspergillus species, A. bombycis.</title>
        <authorList>
            <person name="Moore G.G."/>
            <person name="Mack B.M."/>
            <person name="Beltz S.B."/>
            <person name="Gilbert M.K."/>
        </authorList>
    </citation>
    <scope>NUCLEOTIDE SEQUENCE [LARGE SCALE GENOMIC DNA]</scope>
    <source>
        <strain evidence="8">NRRL 26010</strain>
    </source>
</reference>
<dbReference type="GO" id="GO:0016491">
    <property type="term" value="F:oxidoreductase activity"/>
    <property type="evidence" value="ECO:0007669"/>
    <property type="project" value="UniProtKB-KW"/>
</dbReference>
<dbReference type="InterPro" id="IPR050416">
    <property type="entry name" value="FAD-linked_Oxidoreductase"/>
</dbReference>
<dbReference type="RefSeq" id="XP_022391540.1">
    <property type="nucleotide sequence ID" value="XM_022530372.1"/>
</dbReference>
<dbReference type="Gene3D" id="3.30.43.10">
    <property type="entry name" value="Uridine Diphospho-n-acetylenolpyruvylglucosamine Reductase, domain 2"/>
    <property type="match status" value="1"/>
</dbReference>
<keyword evidence="5" id="KW-0560">Oxidoreductase</keyword>
<feature type="domain" description="FAD-binding PCMH-type" evidence="6">
    <location>
        <begin position="68"/>
        <end position="238"/>
    </location>
</feature>
<keyword evidence="4" id="KW-0274">FAD</keyword>
<dbReference type="SUPFAM" id="SSF56176">
    <property type="entry name" value="FAD-binding/transporter-associated domain-like"/>
    <property type="match status" value="1"/>
</dbReference>
<dbReference type="PANTHER" id="PTHR42973">
    <property type="entry name" value="BINDING OXIDOREDUCTASE, PUTATIVE (AFU_ORTHOLOGUE AFUA_1G17690)-RELATED"/>
    <property type="match status" value="1"/>
</dbReference>
<comment type="caution">
    <text evidence="7">The sequence shown here is derived from an EMBL/GenBank/DDBJ whole genome shotgun (WGS) entry which is preliminary data.</text>
</comment>
<dbReference type="Gene3D" id="3.30.465.10">
    <property type="match status" value="1"/>
</dbReference>
<evidence type="ECO:0000256" key="5">
    <source>
        <dbReference type="ARBA" id="ARBA00023002"/>
    </source>
</evidence>
<evidence type="ECO:0000313" key="8">
    <source>
        <dbReference type="Proteomes" id="UP000179179"/>
    </source>
</evidence>
<comment type="cofactor">
    <cofactor evidence="1">
        <name>FAD</name>
        <dbReference type="ChEBI" id="CHEBI:57692"/>
    </cofactor>
</comment>
<dbReference type="InterPro" id="IPR016166">
    <property type="entry name" value="FAD-bd_PCMH"/>
</dbReference>
<dbReference type="InterPro" id="IPR016169">
    <property type="entry name" value="FAD-bd_PCMH_sub2"/>
</dbReference>
<dbReference type="InterPro" id="IPR012951">
    <property type="entry name" value="BBE"/>
</dbReference>
<keyword evidence="3" id="KW-0285">Flavoprotein</keyword>
<name>A0A1F8A822_9EURO</name>
<dbReference type="EMBL" id="LYCR01000020">
    <property type="protein sequence ID" value="OGM47823.1"/>
    <property type="molecule type" value="Genomic_DNA"/>
</dbReference>
<dbReference type="PROSITE" id="PS51387">
    <property type="entry name" value="FAD_PCMH"/>
    <property type="match status" value="1"/>
</dbReference>
<dbReference type="Pfam" id="PF08031">
    <property type="entry name" value="BBE"/>
    <property type="match status" value="1"/>
</dbReference>
<keyword evidence="8" id="KW-1185">Reference proteome</keyword>
<dbReference type="InterPro" id="IPR036318">
    <property type="entry name" value="FAD-bd_PCMH-like_sf"/>
</dbReference>
<dbReference type="Pfam" id="PF01565">
    <property type="entry name" value="FAD_binding_4"/>
    <property type="match status" value="1"/>
</dbReference>
<evidence type="ECO:0000256" key="3">
    <source>
        <dbReference type="ARBA" id="ARBA00022630"/>
    </source>
</evidence>
<comment type="similarity">
    <text evidence="2">Belongs to the oxygen-dependent FAD-linked oxidoreductase family.</text>
</comment>
<dbReference type="AlphaFoldDB" id="A0A1F8A822"/>